<comment type="caution">
    <text evidence="1">The sequence shown here is derived from an EMBL/GenBank/DDBJ whole genome shotgun (WGS) entry which is preliminary data.</text>
</comment>
<organism evidence="1 2">
    <name type="scientific">Colletotrichum kahawae</name>
    <name type="common">Coffee berry disease fungus</name>
    <dbReference type="NCBI Taxonomy" id="34407"/>
    <lineage>
        <taxon>Eukaryota</taxon>
        <taxon>Fungi</taxon>
        <taxon>Dikarya</taxon>
        <taxon>Ascomycota</taxon>
        <taxon>Pezizomycotina</taxon>
        <taxon>Sordariomycetes</taxon>
        <taxon>Hypocreomycetidae</taxon>
        <taxon>Glomerellales</taxon>
        <taxon>Glomerellaceae</taxon>
        <taxon>Colletotrichum</taxon>
        <taxon>Colletotrichum gloeosporioides species complex</taxon>
    </lineage>
</organism>
<keyword evidence="2" id="KW-1185">Reference proteome</keyword>
<name>A0AAE0CZX3_COLKA</name>
<proteinExistence type="predicted"/>
<dbReference type="Proteomes" id="UP001281614">
    <property type="component" value="Unassembled WGS sequence"/>
</dbReference>
<gene>
    <name evidence="1" type="ORF">CKAH01_09710</name>
</gene>
<reference evidence="1" key="1">
    <citation type="submission" date="2023-02" db="EMBL/GenBank/DDBJ databases">
        <title>Colletotrichum kahawae CIFC_Que2 genome sequencing and assembly.</title>
        <authorList>
            <person name="Baroncelli R."/>
        </authorList>
    </citation>
    <scope>NUCLEOTIDE SEQUENCE</scope>
    <source>
        <strain evidence="1">CIFC_Que2</strain>
    </source>
</reference>
<accession>A0AAE0CZX3</accession>
<dbReference type="EMBL" id="VYYT01000699">
    <property type="protein sequence ID" value="KAK2730188.1"/>
    <property type="molecule type" value="Genomic_DNA"/>
</dbReference>
<evidence type="ECO:0000313" key="2">
    <source>
        <dbReference type="Proteomes" id="UP001281614"/>
    </source>
</evidence>
<dbReference type="AlphaFoldDB" id="A0AAE0CZX3"/>
<sequence length="180" mass="19578">MSALAVRSDNPSTIYVCRPVNDTVAHDSTVLPSQHITSSTLDRNGSLERPLIRTTEKPKMTTSSPLDCQLLPQDETFIMLVTMHHGPQTMDHPTLSSRGKPLPSEAARATAQTVTANAETRPAPFHKSFDTLGDVHLPGEGRQMVGRALGVAEEDLHDDVGFNPESRVNILNADPAETLY</sequence>
<evidence type="ECO:0000313" key="1">
    <source>
        <dbReference type="EMBL" id="KAK2730188.1"/>
    </source>
</evidence>
<protein>
    <submittedName>
        <fullName evidence="1">Uncharacterized protein</fullName>
    </submittedName>
</protein>